<feature type="active site" description="Proton donor" evidence="7">
    <location>
        <position position="208"/>
    </location>
</feature>
<dbReference type="PRINTS" id="PR00707">
    <property type="entry name" value="UBCTHYDRLASE"/>
</dbReference>
<dbReference type="PROSITE" id="PS52048">
    <property type="entry name" value="UCH_DOMAIN"/>
    <property type="match status" value="1"/>
</dbReference>
<evidence type="ECO:0000256" key="2">
    <source>
        <dbReference type="ARBA" id="ARBA00009326"/>
    </source>
</evidence>
<dbReference type="InterPro" id="IPR038765">
    <property type="entry name" value="Papain-like_cys_pep_sf"/>
</dbReference>
<evidence type="ECO:0000256" key="7">
    <source>
        <dbReference type="PROSITE-ProRule" id="PRU01393"/>
    </source>
</evidence>
<dbReference type="GO" id="GO:0016579">
    <property type="term" value="P:protein deubiquitination"/>
    <property type="evidence" value="ECO:0007669"/>
    <property type="project" value="TreeGrafter"/>
</dbReference>
<keyword evidence="6 7" id="KW-0788">Thiol protease</keyword>
<dbReference type="Proteomes" id="UP000085678">
    <property type="component" value="Unplaced"/>
</dbReference>
<dbReference type="GO" id="GO:0005737">
    <property type="term" value="C:cytoplasm"/>
    <property type="evidence" value="ECO:0007669"/>
    <property type="project" value="TreeGrafter"/>
</dbReference>
<dbReference type="Gene3D" id="3.40.532.10">
    <property type="entry name" value="Peptidase C12, ubiquitin carboxyl-terminal hydrolase"/>
    <property type="match status" value="2"/>
</dbReference>
<feature type="domain" description="UCH catalytic" evidence="9">
    <location>
        <begin position="4"/>
        <end position="268"/>
    </location>
</feature>
<dbReference type="FunCoup" id="A0A1S3HJE1">
    <property type="interactions" value="863"/>
</dbReference>
<dbReference type="InParanoid" id="A0A1S3HJE1"/>
<gene>
    <name evidence="11" type="primary">LOC106155786</name>
</gene>
<dbReference type="EC" id="3.4.19.12" evidence="8"/>
<feature type="site" description="Transition state stabilizer" evidence="7">
    <location>
        <position position="80"/>
    </location>
</feature>
<dbReference type="KEGG" id="lak:106155786"/>
<evidence type="ECO:0000256" key="8">
    <source>
        <dbReference type="RuleBase" id="RU361215"/>
    </source>
</evidence>
<evidence type="ECO:0000256" key="1">
    <source>
        <dbReference type="ARBA" id="ARBA00000707"/>
    </source>
</evidence>
<organism evidence="10 11">
    <name type="scientific">Lingula anatina</name>
    <name type="common">Brachiopod</name>
    <name type="synonym">Lingula unguis</name>
    <dbReference type="NCBI Taxonomy" id="7574"/>
    <lineage>
        <taxon>Eukaryota</taxon>
        <taxon>Metazoa</taxon>
        <taxon>Spiralia</taxon>
        <taxon>Lophotrochozoa</taxon>
        <taxon>Brachiopoda</taxon>
        <taxon>Linguliformea</taxon>
        <taxon>Lingulata</taxon>
        <taxon>Lingulida</taxon>
        <taxon>Linguloidea</taxon>
        <taxon>Lingulidae</taxon>
        <taxon>Lingula</taxon>
    </lineage>
</organism>
<dbReference type="InterPro" id="IPR001578">
    <property type="entry name" value="Peptidase_C12_UCH"/>
</dbReference>
<evidence type="ECO:0000256" key="3">
    <source>
        <dbReference type="ARBA" id="ARBA00022670"/>
    </source>
</evidence>
<dbReference type="SUPFAM" id="SSF54001">
    <property type="entry name" value="Cysteine proteinases"/>
    <property type="match status" value="2"/>
</dbReference>
<feature type="active site" description="Nucleophile" evidence="7">
    <location>
        <position position="86"/>
    </location>
</feature>
<evidence type="ECO:0000259" key="9">
    <source>
        <dbReference type="PROSITE" id="PS52048"/>
    </source>
</evidence>
<evidence type="ECO:0000256" key="5">
    <source>
        <dbReference type="ARBA" id="ARBA00022801"/>
    </source>
</evidence>
<dbReference type="RefSeq" id="XP_013386238.1">
    <property type="nucleotide sequence ID" value="XM_013530784.1"/>
</dbReference>
<dbReference type="GeneID" id="106155786"/>
<comment type="similarity">
    <text evidence="2 7 8">Belongs to the peptidase C12 family.</text>
</comment>
<dbReference type="Pfam" id="PF01088">
    <property type="entry name" value="Peptidase_C12"/>
    <property type="match status" value="2"/>
</dbReference>
<dbReference type="PANTHER" id="PTHR10589:SF17">
    <property type="entry name" value="UBIQUITIN CARBOXYL-TERMINAL HYDROLASE"/>
    <property type="match status" value="1"/>
</dbReference>
<dbReference type="GO" id="GO:0006511">
    <property type="term" value="P:ubiquitin-dependent protein catabolic process"/>
    <property type="evidence" value="ECO:0007669"/>
    <property type="project" value="UniProtKB-UniRule"/>
</dbReference>
<dbReference type="AlphaFoldDB" id="A0A1S3HJE1"/>
<keyword evidence="4 7" id="KW-0833">Ubl conjugation pathway</keyword>
<reference evidence="11" key="1">
    <citation type="submission" date="2025-08" db="UniProtKB">
        <authorList>
            <consortium name="RefSeq"/>
        </authorList>
    </citation>
    <scope>IDENTIFICATION</scope>
    <source>
        <tissue evidence="11">Gonads</tissue>
    </source>
</reference>
<accession>A0A1S3HJE1</accession>
<dbReference type="GO" id="GO:0004843">
    <property type="term" value="F:cysteine-type deubiquitinase activity"/>
    <property type="evidence" value="ECO:0007669"/>
    <property type="project" value="UniProtKB-UniRule"/>
</dbReference>
<dbReference type="CDD" id="cd09616">
    <property type="entry name" value="Peptidase_C12_UCH_L1_L3"/>
    <property type="match status" value="1"/>
</dbReference>
<feature type="site" description="Important for enzyme activity" evidence="7">
    <location>
        <position position="223"/>
    </location>
</feature>
<dbReference type="OrthoDB" id="427186at2759"/>
<keyword evidence="10" id="KW-1185">Reference proteome</keyword>
<sequence>MAPRWLPLESNPDVMNKFVKQLGLQGPYGFVDVFGLDADLLTMVPRPVAAVLLLYPISEKSEATALGVEEENKEVYFIKQTIGNACGTIGVIHALANNTDKITLAGGNNFLANFLAKTKDISPDERAKKLEIDPVSTDVGVMVAFFRFHIFVGGNNFLANFLAKTKDISPDERAKKLEIDPDIGAAHEASAQEGQTQPPPIDEKVDLHFVTFVHNNGGLYELDGRKNAPKRHGNTTADTLLEDAAAVVKKFMARDPDNIHFTVVALAKTD</sequence>
<evidence type="ECO:0000313" key="11">
    <source>
        <dbReference type="RefSeq" id="XP_013386238.1"/>
    </source>
</evidence>
<dbReference type="InterPro" id="IPR057254">
    <property type="entry name" value="UCH_AS"/>
</dbReference>
<name>A0A1S3HJE1_LINAN</name>
<protein>
    <recommendedName>
        <fullName evidence="8">Ubiquitin carboxyl-terminal hydrolase</fullName>
        <ecNumber evidence="8">3.4.19.12</ecNumber>
    </recommendedName>
</protein>
<comment type="catalytic activity">
    <reaction evidence="1 7 8">
        <text>Thiol-dependent hydrolysis of ester, thioester, amide, peptide and isopeptide bonds formed by the C-terminal Gly of ubiquitin (a 76-residue protein attached to proteins as an intracellular targeting signal).</text>
        <dbReference type="EC" id="3.4.19.12"/>
    </reaction>
</comment>
<evidence type="ECO:0000256" key="6">
    <source>
        <dbReference type="ARBA" id="ARBA00022807"/>
    </source>
</evidence>
<evidence type="ECO:0000313" key="10">
    <source>
        <dbReference type="Proteomes" id="UP000085678"/>
    </source>
</evidence>
<dbReference type="STRING" id="7574.A0A1S3HJE1"/>
<keyword evidence="3 7" id="KW-0645">Protease</keyword>
<keyword evidence="5 7" id="KW-0378">Hydrolase</keyword>
<dbReference type="PROSITE" id="PS00140">
    <property type="entry name" value="UCH_1"/>
    <property type="match status" value="1"/>
</dbReference>
<proteinExistence type="inferred from homology"/>
<dbReference type="PANTHER" id="PTHR10589">
    <property type="entry name" value="UBIQUITIN CARBOXYL-TERMINAL HYDROLASE"/>
    <property type="match status" value="1"/>
</dbReference>
<evidence type="ECO:0000256" key="4">
    <source>
        <dbReference type="ARBA" id="ARBA00022786"/>
    </source>
</evidence>
<dbReference type="InterPro" id="IPR036959">
    <property type="entry name" value="Peptidase_C12_UCH_sf"/>
</dbReference>